<sequence>MSFLHAGLQFTVFKNGMTCADCARLSATKLWDEYGDRFVAVDSEPSAARVSARWKEYEGTSVDDEEIALRLFLMLRILSHQPKRNWIIIATGPIAVSPRLGLHPLFFTSEGGAREYAKVMLAGAVHSWELWNIQRVIPKERVLDK</sequence>
<evidence type="ECO:0000313" key="2">
    <source>
        <dbReference type="Proteomes" id="UP000178170"/>
    </source>
</evidence>
<proteinExistence type="predicted"/>
<reference evidence="1 2" key="1">
    <citation type="journal article" date="2016" name="Nat. Commun.">
        <title>Thousands of microbial genomes shed light on interconnected biogeochemical processes in an aquifer system.</title>
        <authorList>
            <person name="Anantharaman K."/>
            <person name="Brown C.T."/>
            <person name="Hug L.A."/>
            <person name="Sharon I."/>
            <person name="Castelle C.J."/>
            <person name="Probst A.J."/>
            <person name="Thomas B.C."/>
            <person name="Singh A."/>
            <person name="Wilkins M.J."/>
            <person name="Karaoz U."/>
            <person name="Brodie E.L."/>
            <person name="Williams K.H."/>
            <person name="Hubbard S.S."/>
            <person name="Banfield J.F."/>
        </authorList>
    </citation>
    <scope>NUCLEOTIDE SEQUENCE [LARGE SCALE GENOMIC DNA]</scope>
</reference>
<protein>
    <submittedName>
        <fullName evidence="1">Uncharacterized protein</fullName>
    </submittedName>
</protein>
<name>A0A1G2QUP5_9BACT</name>
<organism evidence="1 2">
    <name type="scientific">Candidatus Wildermuthbacteria bacterium RIFCSPHIGHO2_01_FULL_48_27b</name>
    <dbReference type="NCBI Taxonomy" id="1802447"/>
    <lineage>
        <taxon>Bacteria</taxon>
        <taxon>Candidatus Wildermuthiibacteriota</taxon>
    </lineage>
</organism>
<dbReference type="EMBL" id="MHTS01000027">
    <property type="protein sequence ID" value="OHA63742.1"/>
    <property type="molecule type" value="Genomic_DNA"/>
</dbReference>
<accession>A0A1G2QUP5</accession>
<dbReference type="Proteomes" id="UP000178170">
    <property type="component" value="Unassembled WGS sequence"/>
</dbReference>
<evidence type="ECO:0000313" key="1">
    <source>
        <dbReference type="EMBL" id="OHA63742.1"/>
    </source>
</evidence>
<comment type="caution">
    <text evidence="1">The sequence shown here is derived from an EMBL/GenBank/DDBJ whole genome shotgun (WGS) entry which is preliminary data.</text>
</comment>
<gene>
    <name evidence="1" type="ORF">A2843_02865</name>
</gene>
<dbReference type="AlphaFoldDB" id="A0A1G2QUP5"/>